<keyword evidence="5 7" id="KW-1133">Transmembrane helix</keyword>
<dbReference type="InterPro" id="IPR045621">
    <property type="entry name" value="BPD_transp_1_N"/>
</dbReference>
<dbReference type="GO" id="GO:0005886">
    <property type="term" value="C:plasma membrane"/>
    <property type="evidence" value="ECO:0007669"/>
    <property type="project" value="UniProtKB-SubCell"/>
</dbReference>
<keyword evidence="2" id="KW-0813">Transport</keyword>
<feature type="domain" description="ABC transmembrane type-1" evidence="8">
    <location>
        <begin position="97"/>
        <end position="191"/>
    </location>
</feature>
<keyword evidence="6 7" id="KW-0472">Membrane</keyword>
<dbReference type="PANTHER" id="PTHR43163:SF6">
    <property type="entry name" value="DIPEPTIDE TRANSPORT SYSTEM PERMEASE PROTEIN DPPB-RELATED"/>
    <property type="match status" value="1"/>
</dbReference>
<name>A0A382RVD5_9ZZZZ</name>
<dbReference type="AlphaFoldDB" id="A0A382RVD5"/>
<feature type="transmembrane region" description="Helical" evidence="7">
    <location>
        <begin position="133"/>
        <end position="164"/>
    </location>
</feature>
<evidence type="ECO:0000313" key="9">
    <source>
        <dbReference type="EMBL" id="SVD01430.1"/>
    </source>
</evidence>
<accession>A0A382RVD5</accession>
<keyword evidence="3" id="KW-1003">Cell membrane</keyword>
<evidence type="ECO:0000256" key="5">
    <source>
        <dbReference type="ARBA" id="ARBA00022989"/>
    </source>
</evidence>
<dbReference type="InterPro" id="IPR000515">
    <property type="entry name" value="MetI-like"/>
</dbReference>
<dbReference type="Pfam" id="PF19300">
    <property type="entry name" value="BPD_transp_1_N"/>
    <property type="match status" value="1"/>
</dbReference>
<evidence type="ECO:0000256" key="7">
    <source>
        <dbReference type="SAM" id="Phobius"/>
    </source>
</evidence>
<comment type="subcellular location">
    <subcellularLocation>
        <location evidence="1">Cell membrane</location>
        <topology evidence="1">Multi-pass membrane protein</topology>
    </subcellularLocation>
</comment>
<evidence type="ECO:0000256" key="1">
    <source>
        <dbReference type="ARBA" id="ARBA00004651"/>
    </source>
</evidence>
<feature type="transmembrane region" description="Helical" evidence="7">
    <location>
        <begin position="12"/>
        <end position="29"/>
    </location>
</feature>
<evidence type="ECO:0000256" key="2">
    <source>
        <dbReference type="ARBA" id="ARBA00022448"/>
    </source>
</evidence>
<sequence length="191" mass="21361">MHYINLILKRIFSSFFTLLIVSAFIYGVLEILPGDVATRILGRAATPESLVILRAELGLDEPALNRYFSWLYNIFQGDFGNAMTSKRPIIDVLGPKIFNTMVLSGFAFLLYLPMAFITALVQAANKNRQIDNILSIVTLVILSLPDFIIGTIFLILFVVFIPILPVVSLVGEYTSFWEWVKALIMPAVTLA</sequence>
<organism evidence="9">
    <name type="scientific">marine metagenome</name>
    <dbReference type="NCBI Taxonomy" id="408172"/>
    <lineage>
        <taxon>unclassified sequences</taxon>
        <taxon>metagenomes</taxon>
        <taxon>ecological metagenomes</taxon>
    </lineage>
</organism>
<dbReference type="SUPFAM" id="SSF161098">
    <property type="entry name" value="MetI-like"/>
    <property type="match status" value="1"/>
</dbReference>
<protein>
    <recommendedName>
        <fullName evidence="8">ABC transmembrane type-1 domain-containing protein</fullName>
    </recommendedName>
</protein>
<feature type="non-terminal residue" evidence="9">
    <location>
        <position position="191"/>
    </location>
</feature>
<dbReference type="PROSITE" id="PS50928">
    <property type="entry name" value="ABC_TM1"/>
    <property type="match status" value="1"/>
</dbReference>
<dbReference type="GO" id="GO:0071916">
    <property type="term" value="F:dipeptide transmembrane transporter activity"/>
    <property type="evidence" value="ECO:0007669"/>
    <property type="project" value="TreeGrafter"/>
</dbReference>
<feature type="transmembrane region" description="Helical" evidence="7">
    <location>
        <begin position="97"/>
        <end position="121"/>
    </location>
</feature>
<reference evidence="9" key="1">
    <citation type="submission" date="2018-05" db="EMBL/GenBank/DDBJ databases">
        <authorList>
            <person name="Lanie J.A."/>
            <person name="Ng W.-L."/>
            <person name="Kazmierczak K.M."/>
            <person name="Andrzejewski T.M."/>
            <person name="Davidsen T.M."/>
            <person name="Wayne K.J."/>
            <person name="Tettelin H."/>
            <person name="Glass J.I."/>
            <person name="Rusch D."/>
            <person name="Podicherti R."/>
            <person name="Tsui H.-C.T."/>
            <person name="Winkler M.E."/>
        </authorList>
    </citation>
    <scope>NUCLEOTIDE SEQUENCE</scope>
</reference>
<dbReference type="EMBL" id="UINC01124345">
    <property type="protein sequence ID" value="SVD01430.1"/>
    <property type="molecule type" value="Genomic_DNA"/>
</dbReference>
<evidence type="ECO:0000256" key="3">
    <source>
        <dbReference type="ARBA" id="ARBA00022475"/>
    </source>
</evidence>
<dbReference type="InterPro" id="IPR035906">
    <property type="entry name" value="MetI-like_sf"/>
</dbReference>
<dbReference type="PANTHER" id="PTHR43163">
    <property type="entry name" value="DIPEPTIDE TRANSPORT SYSTEM PERMEASE PROTEIN DPPB-RELATED"/>
    <property type="match status" value="1"/>
</dbReference>
<keyword evidence="4 7" id="KW-0812">Transmembrane</keyword>
<evidence type="ECO:0000259" key="8">
    <source>
        <dbReference type="PROSITE" id="PS50928"/>
    </source>
</evidence>
<gene>
    <name evidence="9" type="ORF">METZ01_LOCUS354284</name>
</gene>
<evidence type="ECO:0000256" key="4">
    <source>
        <dbReference type="ARBA" id="ARBA00022692"/>
    </source>
</evidence>
<proteinExistence type="predicted"/>
<evidence type="ECO:0000256" key="6">
    <source>
        <dbReference type="ARBA" id="ARBA00023136"/>
    </source>
</evidence>